<dbReference type="PANTHER" id="PTHR24305:SF166">
    <property type="entry name" value="CYTOCHROME P450 12A4, MITOCHONDRIAL-RELATED"/>
    <property type="match status" value="1"/>
</dbReference>
<comment type="caution">
    <text evidence="8">The sequence shown here is derived from an EMBL/GenBank/DDBJ whole genome shotgun (WGS) entry which is preliminary data.</text>
</comment>
<reference evidence="8" key="1">
    <citation type="submission" date="2023-07" db="EMBL/GenBank/DDBJ databases">
        <authorList>
            <consortium name="AG Swart"/>
            <person name="Singh M."/>
            <person name="Singh A."/>
            <person name="Seah K."/>
            <person name="Emmerich C."/>
        </authorList>
    </citation>
    <scope>NUCLEOTIDE SEQUENCE</scope>
    <source>
        <strain evidence="8">DP1</strain>
    </source>
</reference>
<dbReference type="GO" id="GO:0004497">
    <property type="term" value="F:monooxygenase activity"/>
    <property type="evidence" value="ECO:0007669"/>
    <property type="project" value="UniProtKB-KW"/>
</dbReference>
<feature type="binding site" description="axial binding residue" evidence="5">
    <location>
        <position position="466"/>
    </location>
    <ligand>
        <name>heme</name>
        <dbReference type="ChEBI" id="CHEBI:30413"/>
    </ligand>
    <ligandPart>
        <name>Fe</name>
        <dbReference type="ChEBI" id="CHEBI:18248"/>
    </ligandPart>
</feature>
<dbReference type="InterPro" id="IPR036396">
    <property type="entry name" value="Cyt_P450_sf"/>
</dbReference>
<keyword evidence="3 5" id="KW-0479">Metal-binding</keyword>
<dbReference type="PRINTS" id="PR00465">
    <property type="entry name" value="EP450IV"/>
</dbReference>
<dbReference type="SUPFAM" id="SSF48264">
    <property type="entry name" value="Cytochrome P450"/>
    <property type="match status" value="1"/>
</dbReference>
<evidence type="ECO:0000313" key="8">
    <source>
        <dbReference type="EMBL" id="CAI2366119.1"/>
    </source>
</evidence>
<keyword evidence="7" id="KW-0812">Transmembrane</keyword>
<dbReference type="Proteomes" id="UP001295684">
    <property type="component" value="Unassembled WGS sequence"/>
</dbReference>
<feature type="transmembrane region" description="Helical" evidence="7">
    <location>
        <begin position="12"/>
        <end position="35"/>
    </location>
</feature>
<keyword evidence="7" id="KW-0472">Membrane</keyword>
<evidence type="ECO:0000256" key="1">
    <source>
        <dbReference type="ARBA" id="ARBA00001971"/>
    </source>
</evidence>
<evidence type="ECO:0000256" key="3">
    <source>
        <dbReference type="ARBA" id="ARBA00022723"/>
    </source>
</evidence>
<dbReference type="InterPro" id="IPR001128">
    <property type="entry name" value="Cyt_P450"/>
</dbReference>
<keyword evidence="7" id="KW-1133">Transmembrane helix</keyword>
<dbReference type="GO" id="GO:0016705">
    <property type="term" value="F:oxidoreductase activity, acting on paired donors, with incorporation or reduction of molecular oxygen"/>
    <property type="evidence" value="ECO:0007669"/>
    <property type="project" value="InterPro"/>
</dbReference>
<dbReference type="EMBL" id="CAMPGE010007193">
    <property type="protein sequence ID" value="CAI2366119.1"/>
    <property type="molecule type" value="Genomic_DNA"/>
</dbReference>
<sequence length="518" mass="59593">MEEILFTILKYIGISVGLYLAYLVYQLLVFPYMYWKTFQKYPNVYTTQKFIPFLGDVKDALDDHKAGRAFYSHRIKQAAPLKDYDMKVRIEGQMPLIMLHSNQAIEEFCKLQPHKIDRFDPKKGLNKLGKDTFLFKRSTKQTLKRKKLLTSFLSLNSSSRHIPCMVKFTKEVLESLGEGTTHDFVDVTNIISFNIFTSVLFGADMIALAEKKRSYKMPGGAVDHISLREFSIRLFKAHYAHLFHPLTITLKFLMTYNLVNPFKRDRENYLTYMEAMKELYLNCTEKESICQQILDRTDFTEFEKINDLNAFILAGAETSSHAMVSTLFFLKKYPRTLQKLMKEFEDNGITKQFVESQTLTKEIVESLDYLACVVKEALRMDNPASEPFNYFAVEDVNICGVPFPKGTIFRKDINAGHYSPNYWKDPYEFVPERFDVESEFFQEASKEGKIGAGYSKRSFSHGTRACPGQSFAVLEIKVVLIVVLTHIGYTVDDALLDKEGVGFGIGSECIPSFKVTKL</sequence>
<dbReference type="AlphaFoldDB" id="A0AAD1UC62"/>
<keyword evidence="6" id="KW-0560">Oxidoreductase</keyword>
<dbReference type="GO" id="GO:0005506">
    <property type="term" value="F:iron ion binding"/>
    <property type="evidence" value="ECO:0007669"/>
    <property type="project" value="InterPro"/>
</dbReference>
<dbReference type="Pfam" id="PF00067">
    <property type="entry name" value="p450"/>
    <property type="match status" value="1"/>
</dbReference>
<protein>
    <recommendedName>
        <fullName evidence="10">Cytochrome P450</fullName>
    </recommendedName>
</protein>
<dbReference type="PANTHER" id="PTHR24305">
    <property type="entry name" value="CYTOCHROME P450"/>
    <property type="match status" value="1"/>
</dbReference>
<name>A0AAD1UC62_EUPCR</name>
<dbReference type="GO" id="GO:0020037">
    <property type="term" value="F:heme binding"/>
    <property type="evidence" value="ECO:0007669"/>
    <property type="project" value="InterPro"/>
</dbReference>
<dbReference type="InterPro" id="IPR002403">
    <property type="entry name" value="Cyt_P450_E_grp-IV"/>
</dbReference>
<gene>
    <name evidence="8" type="ORF">ECRASSUSDP1_LOCUS7390</name>
</gene>
<comment type="similarity">
    <text evidence="2 6">Belongs to the cytochrome P450 family.</text>
</comment>
<dbReference type="InterPro" id="IPR017972">
    <property type="entry name" value="Cyt_P450_CS"/>
</dbReference>
<keyword evidence="5 6" id="KW-0349">Heme</keyword>
<dbReference type="Gene3D" id="1.10.630.10">
    <property type="entry name" value="Cytochrome P450"/>
    <property type="match status" value="1"/>
</dbReference>
<evidence type="ECO:0000256" key="7">
    <source>
        <dbReference type="SAM" id="Phobius"/>
    </source>
</evidence>
<evidence type="ECO:0000256" key="4">
    <source>
        <dbReference type="ARBA" id="ARBA00023004"/>
    </source>
</evidence>
<evidence type="ECO:0008006" key="10">
    <source>
        <dbReference type="Google" id="ProtNLM"/>
    </source>
</evidence>
<keyword evidence="9" id="KW-1185">Reference proteome</keyword>
<evidence type="ECO:0000256" key="2">
    <source>
        <dbReference type="ARBA" id="ARBA00010617"/>
    </source>
</evidence>
<keyword evidence="4 5" id="KW-0408">Iron</keyword>
<dbReference type="InterPro" id="IPR050121">
    <property type="entry name" value="Cytochrome_P450_monoxygenase"/>
</dbReference>
<dbReference type="PRINTS" id="PR00385">
    <property type="entry name" value="P450"/>
</dbReference>
<comment type="cofactor">
    <cofactor evidence="1 5">
        <name>heme</name>
        <dbReference type="ChEBI" id="CHEBI:30413"/>
    </cofactor>
</comment>
<accession>A0AAD1UC62</accession>
<evidence type="ECO:0000313" key="9">
    <source>
        <dbReference type="Proteomes" id="UP001295684"/>
    </source>
</evidence>
<dbReference type="PROSITE" id="PS00086">
    <property type="entry name" value="CYTOCHROME_P450"/>
    <property type="match status" value="1"/>
</dbReference>
<proteinExistence type="inferred from homology"/>
<evidence type="ECO:0000256" key="6">
    <source>
        <dbReference type="RuleBase" id="RU000461"/>
    </source>
</evidence>
<keyword evidence="6" id="KW-0503">Monooxygenase</keyword>
<organism evidence="8 9">
    <name type="scientific">Euplotes crassus</name>
    <dbReference type="NCBI Taxonomy" id="5936"/>
    <lineage>
        <taxon>Eukaryota</taxon>
        <taxon>Sar</taxon>
        <taxon>Alveolata</taxon>
        <taxon>Ciliophora</taxon>
        <taxon>Intramacronucleata</taxon>
        <taxon>Spirotrichea</taxon>
        <taxon>Hypotrichia</taxon>
        <taxon>Euplotida</taxon>
        <taxon>Euplotidae</taxon>
        <taxon>Moneuplotes</taxon>
    </lineage>
</organism>
<evidence type="ECO:0000256" key="5">
    <source>
        <dbReference type="PIRSR" id="PIRSR602403-1"/>
    </source>
</evidence>
<dbReference type="CDD" id="cd00302">
    <property type="entry name" value="cytochrome_P450"/>
    <property type="match status" value="1"/>
</dbReference>